<keyword evidence="2" id="KW-0167">Capsid protein</keyword>
<evidence type="ECO:0000256" key="3">
    <source>
        <dbReference type="ARBA" id="ARBA00022844"/>
    </source>
</evidence>
<keyword evidence="8" id="KW-1185">Reference proteome</keyword>
<evidence type="ECO:0000313" key="7">
    <source>
        <dbReference type="EMBL" id="AYD68778.1"/>
    </source>
</evidence>
<accession>A0A386JC70</accession>
<dbReference type="CDD" id="cd00205">
    <property type="entry name" value="rhv_like"/>
    <property type="match status" value="1"/>
</dbReference>
<feature type="domain" description="Picornavirus capsid" evidence="4">
    <location>
        <begin position="52"/>
        <end position="167"/>
    </location>
</feature>
<dbReference type="GeneID" id="40527154"/>
<evidence type="ECO:0000259" key="4">
    <source>
        <dbReference type="Pfam" id="PF00073"/>
    </source>
</evidence>
<evidence type="ECO:0000259" key="6">
    <source>
        <dbReference type="Pfam" id="PF11492"/>
    </source>
</evidence>
<protein>
    <submittedName>
        <fullName evidence="7">Structural polyprotein</fullName>
    </submittedName>
</protein>
<dbReference type="GO" id="GO:0005198">
    <property type="term" value="F:structural molecule activity"/>
    <property type="evidence" value="ECO:0007669"/>
    <property type="project" value="InterPro"/>
</dbReference>
<dbReference type="InterPro" id="IPR029053">
    <property type="entry name" value="Viral_coat"/>
</dbReference>
<dbReference type="Gene3D" id="2.60.120.20">
    <property type="match status" value="3"/>
</dbReference>
<dbReference type="Pfam" id="PF08762">
    <property type="entry name" value="CRPV_capsid"/>
    <property type="match status" value="1"/>
</dbReference>
<dbReference type="Pfam" id="PF11492">
    <property type="entry name" value="Dicistro_VP4"/>
    <property type="match status" value="1"/>
</dbReference>
<comment type="subcellular location">
    <subcellularLocation>
        <location evidence="1">Virion</location>
    </subcellularLocation>
</comment>
<organism evidence="7 8">
    <name type="scientific">Marine RNA virus BC-3</name>
    <dbReference type="NCBI Taxonomy" id="2315693"/>
    <lineage>
        <taxon>Viruses</taxon>
        <taxon>Riboviria</taxon>
        <taxon>Orthornavirae</taxon>
        <taxon>Pisuviricota</taxon>
        <taxon>Pisoniviricetes</taxon>
        <taxon>Picornavirales</taxon>
        <taxon>Marnaviridae</taxon>
        <taxon>Sogarnavirus</taxon>
        <taxon>Sogarnavirus kitsilanoensis</taxon>
        <taxon>Britarnavirus 3</taxon>
    </lineage>
</organism>
<evidence type="ECO:0000313" key="8">
    <source>
        <dbReference type="Proteomes" id="UP000296290"/>
    </source>
</evidence>
<sequence>MEGSAAATEQITAFSDQEAGWTTCIKGGSDATMNLSSNSDSDLGNFLERPIRIHEAPWIMGQPLFTTFNPWVDFMSNPRVKEKIAHYELLRMNLHVKFVISGTGFHYGRALASYNPYLFDEITIQRNYLDVDLVQASQKPHIFLNPTTNSGGQLDLPYFYHKNYMSLSEFDSTRMGDITLKSFDVLRHANGGDDPVTVTAYAWASDVVLTMPTSLTSLTYEPQAGKMNSGDEYGKGIISAPASAIAHAAGQLTNVPIIAPYARATEMVAKGVGELATHWGYSRPPIITDIVLQKPNPTGNMANTDAADAVQKLSLDSKQELTIDSRTTGLDGTDQMDIVNIANRESYLTQFTMTTSDTPDKLLWNSRVSPCLYRTREDEIHPTPMSMISTPFTNWQGTVKFRFQIVKSSFHKGRLLFRWDPRSHGANIEYNTVYSRVIDLAEDEDFEIEIGWGQASPFLQVEQMRGDTSDLFGVTRLPTSYAEKFNGILEVNVLNSLVSPATDTPISINVFVSCCDDIKFGGISTTAMKALSIFKTPPAAQLATIYEPQSGIVDGAAIAGTSEGAVDSPVAPDPIQAIAPTGVVADQTMNVFFGEQPKSLRDLFRRYVLHRTKVTPPPDSGIMKVITIRENGLGYWPGWDPNGIDTIAAVPCSISIPHFFHFFMPCYAGWRGATRTKYTFEGNLSKNPTVTRIGYTTAPYELGAFLNKADSNALSQSLTYLTSQFTTGGAASTNLGVNDTIEVETPYYNGVRFSAARLPSADAGNLSESNAISITVNGSTAQAGDVFDKHAYLRSWKSVGEDFTLFFFTGCPILYRNEIVVPMPP</sequence>
<evidence type="ECO:0000256" key="1">
    <source>
        <dbReference type="ARBA" id="ARBA00004328"/>
    </source>
</evidence>
<keyword evidence="3" id="KW-0946">Virion</keyword>
<dbReference type="Proteomes" id="UP000296290">
    <property type="component" value="Genome"/>
</dbReference>
<name>A0A386JC70_9VIRU</name>
<feature type="domain" description="Capsid protein VP4 dicistrovirus" evidence="6">
    <location>
        <begin position="228"/>
        <end position="281"/>
    </location>
</feature>
<dbReference type="GO" id="GO:0019028">
    <property type="term" value="C:viral capsid"/>
    <property type="evidence" value="ECO:0007669"/>
    <property type="project" value="UniProtKB-KW"/>
</dbReference>
<evidence type="ECO:0000259" key="5">
    <source>
        <dbReference type="Pfam" id="PF08762"/>
    </source>
</evidence>
<dbReference type="InterPro" id="IPR014872">
    <property type="entry name" value="Dicistrovirus_capsid-polyPr_C"/>
</dbReference>
<proteinExistence type="predicted"/>
<dbReference type="InterPro" id="IPR033703">
    <property type="entry name" value="Rhv-like"/>
</dbReference>
<dbReference type="KEGG" id="vg:40527154"/>
<evidence type="ECO:0000256" key="2">
    <source>
        <dbReference type="ARBA" id="ARBA00022561"/>
    </source>
</evidence>
<dbReference type="SUPFAM" id="SSF88633">
    <property type="entry name" value="Positive stranded ssRNA viruses"/>
    <property type="match status" value="3"/>
</dbReference>
<reference evidence="7 8" key="1">
    <citation type="submission" date="2017-11" db="EMBL/GenBank/DDBJ databases">
        <title>From the Arctic to Africa: Exploring the geographic distribution of six marine RNA viruses and their quasispecies.</title>
        <authorList>
            <person name="Vlok M."/>
            <person name="Lang A.S."/>
            <person name="Suttle C.A."/>
        </authorList>
    </citation>
    <scope>NUCLEOTIDE SEQUENCE [LARGE SCALE GENOMIC DNA]</scope>
</reference>
<dbReference type="RefSeq" id="YP_009666861.1">
    <property type="nucleotide sequence ID" value="NC_043543.1"/>
</dbReference>
<feature type="domain" description="Dicistrovirus capsid-polyprotein C-terminal" evidence="5">
    <location>
        <begin position="591"/>
        <end position="815"/>
    </location>
</feature>
<dbReference type="Pfam" id="PF00073">
    <property type="entry name" value="Rhv"/>
    <property type="match status" value="1"/>
</dbReference>
<dbReference type="EMBL" id="MG584189">
    <property type="protein sequence ID" value="AYD68778.1"/>
    <property type="molecule type" value="Genomic_RNA"/>
</dbReference>
<dbReference type="InterPro" id="IPR001676">
    <property type="entry name" value="Picornavirus_capsid"/>
</dbReference>
<dbReference type="InterPro" id="IPR024343">
    <property type="entry name" value="VP4_dicistrovir"/>
</dbReference>